<protein>
    <recommendedName>
        <fullName evidence="17">Cytochrome P450</fullName>
    </recommendedName>
</protein>
<dbReference type="GO" id="GO:0005789">
    <property type="term" value="C:endoplasmic reticulum membrane"/>
    <property type="evidence" value="ECO:0007669"/>
    <property type="project" value="UniProtKB-SubCell"/>
</dbReference>
<dbReference type="InterPro" id="IPR001128">
    <property type="entry name" value="Cyt_P450"/>
</dbReference>
<dbReference type="InterPro" id="IPR017972">
    <property type="entry name" value="Cyt_P450_CS"/>
</dbReference>
<gene>
    <name evidence="15" type="ORF">RN001_001631</name>
</gene>
<dbReference type="PANTHER" id="PTHR24292:SF100">
    <property type="entry name" value="CYTOCHROME P450 6A16, ISOFORM B-RELATED"/>
    <property type="match status" value="1"/>
</dbReference>
<comment type="subcellular location">
    <subcellularLocation>
        <location evidence="3">Endoplasmic reticulum membrane</location>
        <topology evidence="3">Peripheral membrane protein</topology>
    </subcellularLocation>
    <subcellularLocation>
        <location evidence="2">Microsome membrane</location>
        <topology evidence="2">Peripheral membrane protein</topology>
    </subcellularLocation>
</comment>
<sequence>MIWFSVVLILLLIIVYYKWAFSYWRKKGVPCVEPTIPFGNIQALITSQLYVGTHLKNAYLLFKQLGHKHAGMYLLSWPRYLPIDRNIIKHILIQEFDYFNDRGFYYNEKDDPLSANLFSLSGERWRNLRSRLSPVFTSGKLRFMFDSLLRCGYQLQLAMENLSYLKNTIEVRELSICYSINVIGLCAFGVDCNCFENPNSDFRKFGKKVFDYTSWFRRIKMCFAFAMPNLALWLGVEAFGKDYTDFFTNIVQETIDYREKHNVVSKDLIQLLIEIKDNWKKDMSMEELAAQVFIFFSAGFETTSTSLTFCLYELGLNLNIQKKVREEITTTLSKYQNNFTYEAVSNMKYMNQVIEETLRKYPPVAFIGRRCVKDCKIPGTAVILEKDMYIDISILGIHHDPEYYPEPEKFDPERFSEKNKNLRNACTYLPFGDGPRTCIGMRFAITQLKVALVVLLKQHQFTVHSTTTIPVVFEPYSFTLHPKTGIFMTVNKI</sequence>
<keyword evidence="7" id="KW-0256">Endoplasmic reticulum</keyword>
<accession>A0AAN7SSP0</accession>
<evidence type="ECO:0000313" key="15">
    <source>
        <dbReference type="EMBL" id="KAK4885360.1"/>
    </source>
</evidence>
<evidence type="ECO:0000256" key="8">
    <source>
        <dbReference type="ARBA" id="ARBA00022848"/>
    </source>
</evidence>
<dbReference type="InterPro" id="IPR002401">
    <property type="entry name" value="Cyt_P450_E_grp-I"/>
</dbReference>
<keyword evidence="11 14" id="KW-0503">Monooxygenase</keyword>
<dbReference type="GO" id="GO:0016705">
    <property type="term" value="F:oxidoreductase activity, acting on paired donors, with incorporation or reduction of molecular oxygen"/>
    <property type="evidence" value="ECO:0007669"/>
    <property type="project" value="InterPro"/>
</dbReference>
<evidence type="ECO:0000256" key="6">
    <source>
        <dbReference type="ARBA" id="ARBA00022723"/>
    </source>
</evidence>
<evidence type="ECO:0000256" key="9">
    <source>
        <dbReference type="ARBA" id="ARBA00023002"/>
    </source>
</evidence>
<dbReference type="InterPro" id="IPR036396">
    <property type="entry name" value="Cyt_P450_sf"/>
</dbReference>
<dbReference type="PANTHER" id="PTHR24292">
    <property type="entry name" value="CYTOCHROME P450"/>
    <property type="match status" value="1"/>
</dbReference>
<keyword evidence="6 13" id="KW-0479">Metal-binding</keyword>
<keyword evidence="16" id="KW-1185">Reference proteome</keyword>
<keyword evidence="8" id="KW-0492">Microsome</keyword>
<dbReference type="GO" id="GO:0020037">
    <property type="term" value="F:heme binding"/>
    <property type="evidence" value="ECO:0007669"/>
    <property type="project" value="InterPro"/>
</dbReference>
<dbReference type="PROSITE" id="PS00086">
    <property type="entry name" value="CYTOCHROME_P450"/>
    <property type="match status" value="1"/>
</dbReference>
<dbReference type="GO" id="GO:0004497">
    <property type="term" value="F:monooxygenase activity"/>
    <property type="evidence" value="ECO:0007669"/>
    <property type="project" value="UniProtKB-KW"/>
</dbReference>
<evidence type="ECO:0000256" key="2">
    <source>
        <dbReference type="ARBA" id="ARBA00004174"/>
    </source>
</evidence>
<dbReference type="Gene3D" id="1.10.630.10">
    <property type="entry name" value="Cytochrome P450"/>
    <property type="match status" value="1"/>
</dbReference>
<dbReference type="AlphaFoldDB" id="A0AAN7SSP0"/>
<dbReference type="InterPro" id="IPR050476">
    <property type="entry name" value="Insect_CytP450_Detox"/>
</dbReference>
<dbReference type="GO" id="GO:0005506">
    <property type="term" value="F:iron ion binding"/>
    <property type="evidence" value="ECO:0007669"/>
    <property type="project" value="InterPro"/>
</dbReference>
<dbReference type="SUPFAM" id="SSF48264">
    <property type="entry name" value="Cytochrome P450"/>
    <property type="match status" value="1"/>
</dbReference>
<dbReference type="FunFam" id="1.10.630.10:FF:000042">
    <property type="entry name" value="Cytochrome P450"/>
    <property type="match status" value="1"/>
</dbReference>
<dbReference type="Pfam" id="PF00067">
    <property type="entry name" value="p450"/>
    <property type="match status" value="1"/>
</dbReference>
<comment type="caution">
    <text evidence="15">The sequence shown here is derived from an EMBL/GenBank/DDBJ whole genome shotgun (WGS) entry which is preliminary data.</text>
</comment>
<dbReference type="CDD" id="cd11056">
    <property type="entry name" value="CYP6-like"/>
    <property type="match status" value="1"/>
</dbReference>
<keyword evidence="5 13" id="KW-0349">Heme</keyword>
<evidence type="ECO:0000256" key="14">
    <source>
        <dbReference type="RuleBase" id="RU000461"/>
    </source>
</evidence>
<evidence type="ECO:0000256" key="4">
    <source>
        <dbReference type="ARBA" id="ARBA00010617"/>
    </source>
</evidence>
<dbReference type="EMBL" id="JARPUR010000001">
    <property type="protein sequence ID" value="KAK4885360.1"/>
    <property type="molecule type" value="Genomic_DNA"/>
</dbReference>
<evidence type="ECO:0000256" key="5">
    <source>
        <dbReference type="ARBA" id="ARBA00022617"/>
    </source>
</evidence>
<keyword evidence="10 13" id="KW-0408">Iron</keyword>
<evidence type="ECO:0008006" key="17">
    <source>
        <dbReference type="Google" id="ProtNLM"/>
    </source>
</evidence>
<keyword evidence="9 14" id="KW-0560">Oxidoreductase</keyword>
<reference evidence="16" key="1">
    <citation type="submission" date="2023-01" db="EMBL/GenBank/DDBJ databases">
        <title>Key to firefly adult light organ development and bioluminescence: homeobox transcription factors regulate luciferase expression and transportation to peroxisome.</title>
        <authorList>
            <person name="Fu X."/>
        </authorList>
    </citation>
    <scope>NUCLEOTIDE SEQUENCE [LARGE SCALE GENOMIC DNA]</scope>
</reference>
<evidence type="ECO:0000256" key="11">
    <source>
        <dbReference type="ARBA" id="ARBA00023033"/>
    </source>
</evidence>
<evidence type="ECO:0000256" key="10">
    <source>
        <dbReference type="ARBA" id="ARBA00023004"/>
    </source>
</evidence>
<feature type="binding site" description="axial binding residue" evidence="13">
    <location>
        <position position="438"/>
    </location>
    <ligand>
        <name>heme</name>
        <dbReference type="ChEBI" id="CHEBI:30413"/>
    </ligand>
    <ligandPart>
        <name>Fe</name>
        <dbReference type="ChEBI" id="CHEBI:18248"/>
    </ligandPart>
</feature>
<comment type="cofactor">
    <cofactor evidence="1 13">
        <name>heme</name>
        <dbReference type="ChEBI" id="CHEBI:30413"/>
    </cofactor>
</comment>
<name>A0AAN7SSP0_9COLE</name>
<dbReference type="PRINTS" id="PR00463">
    <property type="entry name" value="EP450I"/>
</dbReference>
<evidence type="ECO:0000313" key="16">
    <source>
        <dbReference type="Proteomes" id="UP001353858"/>
    </source>
</evidence>
<proteinExistence type="inferred from homology"/>
<evidence type="ECO:0000256" key="13">
    <source>
        <dbReference type="PIRSR" id="PIRSR602401-1"/>
    </source>
</evidence>
<evidence type="ECO:0000256" key="7">
    <source>
        <dbReference type="ARBA" id="ARBA00022824"/>
    </source>
</evidence>
<dbReference type="Proteomes" id="UP001353858">
    <property type="component" value="Unassembled WGS sequence"/>
</dbReference>
<organism evidence="15 16">
    <name type="scientific">Aquatica leii</name>
    <dbReference type="NCBI Taxonomy" id="1421715"/>
    <lineage>
        <taxon>Eukaryota</taxon>
        <taxon>Metazoa</taxon>
        <taxon>Ecdysozoa</taxon>
        <taxon>Arthropoda</taxon>
        <taxon>Hexapoda</taxon>
        <taxon>Insecta</taxon>
        <taxon>Pterygota</taxon>
        <taxon>Neoptera</taxon>
        <taxon>Endopterygota</taxon>
        <taxon>Coleoptera</taxon>
        <taxon>Polyphaga</taxon>
        <taxon>Elateriformia</taxon>
        <taxon>Elateroidea</taxon>
        <taxon>Lampyridae</taxon>
        <taxon>Luciolinae</taxon>
        <taxon>Aquatica</taxon>
    </lineage>
</organism>
<keyword evidence="12" id="KW-0472">Membrane</keyword>
<evidence type="ECO:0000256" key="1">
    <source>
        <dbReference type="ARBA" id="ARBA00001971"/>
    </source>
</evidence>
<comment type="similarity">
    <text evidence="4 14">Belongs to the cytochrome P450 family.</text>
</comment>
<evidence type="ECO:0000256" key="3">
    <source>
        <dbReference type="ARBA" id="ARBA00004406"/>
    </source>
</evidence>
<dbReference type="PRINTS" id="PR00385">
    <property type="entry name" value="P450"/>
</dbReference>
<evidence type="ECO:0000256" key="12">
    <source>
        <dbReference type="ARBA" id="ARBA00023136"/>
    </source>
</evidence>